<dbReference type="Pfam" id="PF03101">
    <property type="entry name" value="FAR1"/>
    <property type="match status" value="1"/>
</dbReference>
<organism evidence="3 4">
    <name type="scientific">Rhododendron simsii</name>
    <name type="common">Sims's rhododendron</name>
    <dbReference type="NCBI Taxonomy" id="118357"/>
    <lineage>
        <taxon>Eukaryota</taxon>
        <taxon>Viridiplantae</taxon>
        <taxon>Streptophyta</taxon>
        <taxon>Embryophyta</taxon>
        <taxon>Tracheophyta</taxon>
        <taxon>Spermatophyta</taxon>
        <taxon>Magnoliopsida</taxon>
        <taxon>eudicotyledons</taxon>
        <taxon>Gunneridae</taxon>
        <taxon>Pentapetalae</taxon>
        <taxon>asterids</taxon>
        <taxon>Ericales</taxon>
        <taxon>Ericaceae</taxon>
        <taxon>Ericoideae</taxon>
        <taxon>Rhodoreae</taxon>
        <taxon>Rhododendron</taxon>
    </lineage>
</organism>
<name>A0A834L2I3_RHOSS</name>
<feature type="region of interest" description="Disordered" evidence="1">
    <location>
        <begin position="1"/>
        <end position="22"/>
    </location>
</feature>
<feature type="region of interest" description="Disordered" evidence="1">
    <location>
        <begin position="654"/>
        <end position="694"/>
    </location>
</feature>
<accession>A0A834L2I3</accession>
<proteinExistence type="predicted"/>
<feature type="domain" description="WRKY" evidence="2">
    <location>
        <begin position="84"/>
        <end position="131"/>
    </location>
</feature>
<evidence type="ECO:0000256" key="1">
    <source>
        <dbReference type="SAM" id="MobiDB-lite"/>
    </source>
</evidence>
<dbReference type="GO" id="GO:0003700">
    <property type="term" value="F:DNA-binding transcription factor activity"/>
    <property type="evidence" value="ECO:0007669"/>
    <property type="project" value="InterPro"/>
</dbReference>
<dbReference type="InterPro" id="IPR018289">
    <property type="entry name" value="MULE_transposase_dom"/>
</dbReference>
<keyword evidence="4" id="KW-1185">Reference proteome</keyword>
<evidence type="ECO:0000313" key="3">
    <source>
        <dbReference type="EMBL" id="KAF7113400.1"/>
    </source>
</evidence>
<dbReference type="EMBL" id="WJXA01000291">
    <property type="protein sequence ID" value="KAF7113400.1"/>
    <property type="molecule type" value="Genomic_DNA"/>
</dbReference>
<dbReference type="Pfam" id="PF10551">
    <property type="entry name" value="MULE"/>
    <property type="match status" value="1"/>
</dbReference>
<dbReference type="InterPro" id="IPR003657">
    <property type="entry name" value="WRKY_dom"/>
</dbReference>
<feature type="compositionally biased region" description="Basic residues" evidence="1">
    <location>
        <begin position="654"/>
        <end position="669"/>
    </location>
</feature>
<gene>
    <name evidence="3" type="ORF">RHSIM_RhsimUnG0130200</name>
</gene>
<reference evidence="3" key="1">
    <citation type="submission" date="2019-11" db="EMBL/GenBank/DDBJ databases">
        <authorList>
            <person name="Liu Y."/>
            <person name="Hou J."/>
            <person name="Li T.-Q."/>
            <person name="Guan C.-H."/>
            <person name="Wu X."/>
            <person name="Wu H.-Z."/>
            <person name="Ling F."/>
            <person name="Zhang R."/>
            <person name="Shi X.-G."/>
            <person name="Ren J.-P."/>
            <person name="Chen E.-F."/>
            <person name="Sun J.-M."/>
        </authorList>
    </citation>
    <scope>NUCLEOTIDE SEQUENCE</scope>
    <source>
        <strain evidence="3">Adult_tree_wgs_1</strain>
        <tissue evidence="3">Leaves</tissue>
    </source>
</reference>
<evidence type="ECO:0000259" key="2">
    <source>
        <dbReference type="PROSITE" id="PS50811"/>
    </source>
</evidence>
<dbReference type="OrthoDB" id="1894539at2759"/>
<dbReference type="InterPro" id="IPR004330">
    <property type="entry name" value="FAR1_DNA_bnd_dom"/>
</dbReference>
<sequence>MMDEQTPGVESNFNEDADNHNDFEDRIPHLGLEFNSDNDAFSFYNNYAFTMGFSVRKDFCNRNNKTGEVTLRKYVCCKEGFRAPDQRDYKTKIPQAETRTGCDAHMSIRLDREKAKYAVYSFNATHNHDLQNDENAHMLPSHRNISAAQAYEVDLADDSGIRLKSAHEFMGRQAGGMGNLGYAQQDHKNYLRSKRQTNLEYGEAGAILDYFEKQTLENPSFYCAVQLDIEEKITNIFWADAKMIIDYSHFGDVLSFDTTYRTNKEYRPLAVFTGFNHHRETIIFGAALLYDETATSFEWLFNTFFTAMSDKRPETIFTDQDAAMAKAIPLVMPETYHRICMWHMRQNAMKHVGYLYKEDDSEFAEYLHAFINDILEEDEFLSAWDAMVSKYDHEGNNWIQLTFQVREKWAKAYVKSTFCAGSKTTQLSESLNADIRHYLKSDLDLAQFFKHFEREVDNKRYNELKAEYNLRQKLPRKKMNTPMLTQAGEVYTSKVFEKFQAEYEVYQAAYIEDRINEGLPTSEYTVAILGQPKTYKVLGNRSEQTVSYSCCKFEAVGILCSHALKVLDVMDTKLILERYILKRWTQDAKAGIVKDFKGQCEEASALVASYMNEMFEKVEDILKNKRDMDEYTNEGQDSPHEAPLENFVAVQPKGLKKKQAPRKGNKRPKSWTEKQGKKKKGGSAEVVPNEESFLGPAMAREVVQDVEKYEAPAWMNLEEIEFMRNSSYSNFM</sequence>
<protein>
    <recommendedName>
        <fullName evidence="2">WRKY domain-containing protein</fullName>
    </recommendedName>
</protein>
<dbReference type="PANTHER" id="PTHR47718">
    <property type="entry name" value="OS01G0519700 PROTEIN"/>
    <property type="match status" value="1"/>
</dbReference>
<dbReference type="GO" id="GO:0043565">
    <property type="term" value="F:sequence-specific DNA binding"/>
    <property type="evidence" value="ECO:0007669"/>
    <property type="project" value="InterPro"/>
</dbReference>
<comment type="caution">
    <text evidence="3">The sequence shown here is derived from an EMBL/GenBank/DDBJ whole genome shotgun (WGS) entry which is preliminary data.</text>
</comment>
<dbReference type="AlphaFoldDB" id="A0A834L2I3"/>
<evidence type="ECO:0000313" key="4">
    <source>
        <dbReference type="Proteomes" id="UP000626092"/>
    </source>
</evidence>
<dbReference type="PANTHER" id="PTHR47718:SF2">
    <property type="entry name" value="PROTEIN FAR1-RELATED SEQUENCE 5-LIKE"/>
    <property type="match status" value="1"/>
</dbReference>
<dbReference type="PROSITE" id="PS50811">
    <property type="entry name" value="WRKY"/>
    <property type="match status" value="1"/>
</dbReference>
<dbReference type="Proteomes" id="UP000626092">
    <property type="component" value="Unassembled WGS sequence"/>
</dbReference>